<comment type="caution">
    <text evidence="1">The sequence shown here is derived from an EMBL/GenBank/DDBJ whole genome shotgun (WGS) entry which is preliminary data.</text>
</comment>
<gene>
    <name evidence="1" type="ORF">LCGC14_0586440</name>
</gene>
<name>A0A0F9UN59_9ZZZZ</name>
<organism evidence="1">
    <name type="scientific">marine sediment metagenome</name>
    <dbReference type="NCBI Taxonomy" id="412755"/>
    <lineage>
        <taxon>unclassified sequences</taxon>
        <taxon>metagenomes</taxon>
        <taxon>ecological metagenomes</taxon>
    </lineage>
</organism>
<protein>
    <submittedName>
        <fullName evidence="1">Uncharacterized protein</fullName>
    </submittedName>
</protein>
<accession>A0A0F9UN59</accession>
<dbReference type="EMBL" id="LAZR01000902">
    <property type="protein sequence ID" value="KKN55043.1"/>
    <property type="molecule type" value="Genomic_DNA"/>
</dbReference>
<sequence length="35" mass="4198">MKYPDWNDIELCNKLIDDIMNGRRPNMRTLGMTIE</sequence>
<proteinExistence type="predicted"/>
<dbReference type="AlphaFoldDB" id="A0A0F9UN59"/>
<evidence type="ECO:0000313" key="1">
    <source>
        <dbReference type="EMBL" id="KKN55043.1"/>
    </source>
</evidence>
<reference evidence="1" key="1">
    <citation type="journal article" date="2015" name="Nature">
        <title>Complex archaea that bridge the gap between prokaryotes and eukaryotes.</title>
        <authorList>
            <person name="Spang A."/>
            <person name="Saw J.H."/>
            <person name="Jorgensen S.L."/>
            <person name="Zaremba-Niedzwiedzka K."/>
            <person name="Martijn J."/>
            <person name="Lind A.E."/>
            <person name="van Eijk R."/>
            <person name="Schleper C."/>
            <person name="Guy L."/>
            <person name="Ettema T.J."/>
        </authorList>
    </citation>
    <scope>NUCLEOTIDE SEQUENCE</scope>
</reference>